<dbReference type="Pfam" id="PF00563">
    <property type="entry name" value="EAL"/>
    <property type="match status" value="1"/>
</dbReference>
<evidence type="ECO:0000259" key="3">
    <source>
        <dbReference type="PROSITE" id="PS50883"/>
    </source>
</evidence>
<dbReference type="SUPFAM" id="SSF55073">
    <property type="entry name" value="Nucleotide cyclase"/>
    <property type="match status" value="1"/>
</dbReference>
<feature type="domain" description="PAS" evidence="1">
    <location>
        <begin position="127"/>
        <end position="196"/>
    </location>
</feature>
<dbReference type="SMART" id="SM00267">
    <property type="entry name" value="GGDEF"/>
    <property type="match status" value="1"/>
</dbReference>
<organism evidence="5 6">
    <name type="scientific">Nocardioides koreensis</name>
    <dbReference type="NCBI Taxonomy" id="433651"/>
    <lineage>
        <taxon>Bacteria</taxon>
        <taxon>Bacillati</taxon>
        <taxon>Actinomycetota</taxon>
        <taxon>Actinomycetes</taxon>
        <taxon>Propionibacteriales</taxon>
        <taxon>Nocardioidaceae</taxon>
        <taxon>Nocardioides</taxon>
    </lineage>
</organism>
<dbReference type="SMART" id="SM00052">
    <property type="entry name" value="EAL"/>
    <property type="match status" value="1"/>
</dbReference>
<proteinExistence type="predicted"/>
<dbReference type="Pfam" id="PF00990">
    <property type="entry name" value="GGDEF"/>
    <property type="match status" value="1"/>
</dbReference>
<evidence type="ECO:0008006" key="7">
    <source>
        <dbReference type="Google" id="ProtNLM"/>
    </source>
</evidence>
<dbReference type="InterPro" id="IPR035919">
    <property type="entry name" value="EAL_sf"/>
</dbReference>
<reference evidence="6" key="1">
    <citation type="journal article" date="2019" name="Int. J. Syst. Evol. Microbiol.">
        <title>The Global Catalogue of Microorganisms (GCM) 10K type strain sequencing project: providing services to taxonomists for standard genome sequencing and annotation.</title>
        <authorList>
            <consortium name="The Broad Institute Genomics Platform"/>
            <consortium name="The Broad Institute Genome Sequencing Center for Infectious Disease"/>
            <person name="Wu L."/>
            <person name="Ma J."/>
        </authorList>
    </citation>
    <scope>NUCLEOTIDE SEQUENCE [LARGE SCALE GENOMIC DNA]</scope>
    <source>
        <strain evidence="6">JCM 16022</strain>
    </source>
</reference>
<dbReference type="Gene3D" id="3.30.70.270">
    <property type="match status" value="1"/>
</dbReference>
<dbReference type="SMART" id="SM00091">
    <property type="entry name" value="PAS"/>
    <property type="match status" value="1"/>
</dbReference>
<dbReference type="CDD" id="cd01948">
    <property type="entry name" value="EAL"/>
    <property type="match status" value="1"/>
</dbReference>
<dbReference type="EMBL" id="BAAAQR010000003">
    <property type="protein sequence ID" value="GAA2141906.1"/>
    <property type="molecule type" value="Genomic_DNA"/>
</dbReference>
<comment type="caution">
    <text evidence="5">The sequence shown here is derived from an EMBL/GenBank/DDBJ whole genome shotgun (WGS) entry which is preliminary data.</text>
</comment>
<dbReference type="PANTHER" id="PTHR44757:SF2">
    <property type="entry name" value="BIOFILM ARCHITECTURE MAINTENANCE PROTEIN MBAA"/>
    <property type="match status" value="1"/>
</dbReference>
<dbReference type="InterPro" id="IPR043128">
    <property type="entry name" value="Rev_trsase/Diguanyl_cyclase"/>
</dbReference>
<dbReference type="InterPro" id="IPR029787">
    <property type="entry name" value="Nucleotide_cyclase"/>
</dbReference>
<dbReference type="CDD" id="cd01949">
    <property type="entry name" value="GGDEF"/>
    <property type="match status" value="1"/>
</dbReference>
<dbReference type="PROSITE" id="PS50113">
    <property type="entry name" value="PAC"/>
    <property type="match status" value="1"/>
</dbReference>
<keyword evidence="6" id="KW-1185">Reference proteome</keyword>
<dbReference type="PROSITE" id="PS50887">
    <property type="entry name" value="GGDEF"/>
    <property type="match status" value="1"/>
</dbReference>
<sequence length="884" mass="95173">MDAGLGKISALTAPHDEPHGPLALLRAPSLRSALDVLTARSFDCVVVDLDLPGAASADAWQELRRAAAGAALLALADHHGHEDHPGAQLADDVVVRSELATPDAHRTVLRTVRQVRLAGELQRAEESARLLSAIVDATPDAVFSKSVDGVITSWNRGAQQLYGYTPEEIVGEHVSILHPPGVEEYAPIMSVLLRGESVRALETVRLTKDGRMVDVSLTVCPVYGGTGELSGASVVARNISDRRELETELVRAFMHDGLTGLPNRAFLVDRLSRLLAQSATTGSPVAVFFLDLDDFKRINEAQGHFAGDRVLGEVATRLGGVVRPVDTVARLGGDEFVLVCPDTDMEAAARFAQRIIEELSRPVRLEGRAVHISASVGIAVSPPLEADAEGLLRHADAAMYEAKARGRSRSQIFDVSFAERSRDQLRLAGDLREALAHDLLDVHYQPVIGLAGSGLVGFEALARWEHPTRGQVPPGVFVPLAEHSGFISELDQWVLRRACRDTRTGRAAGLLPRDARVSVNLSARSLGDPDLVRIVHDILLAEELPPQALILEITETALMQDIEQARLSLEGLRTLGAGVALDDFGTGYSSLSFLRELPVTQVKIDRSFIAHIAGNGEDLLITQSIVDLARGLGLETVAEGVETQEQLALLNRLGCTSAQGHLWSPAVPLDRLAAPDRRTPAGVEVAPLALRGRHADRGGRRWVRGRRRHLADTAPHRASEATVHDPVAASVRAGLDAGEAWLVIAVAEHRAALRTGLGPSHAPAVARGDYVELDAAEVLDAISPDGVPDTERFERLVGDVVRRLHARGPVRIYSELSGLLLRGREVPAALAMEDLWSGLEQTIDLTVWCGYDPDDPAAREHASLCTRHEHVAWPGAPLRDSTAS</sequence>
<dbReference type="CDD" id="cd00130">
    <property type="entry name" value="PAS"/>
    <property type="match status" value="1"/>
</dbReference>
<dbReference type="InterPro" id="IPR052155">
    <property type="entry name" value="Biofilm_reg_signaling"/>
</dbReference>
<evidence type="ECO:0000259" key="2">
    <source>
        <dbReference type="PROSITE" id="PS50113"/>
    </source>
</evidence>
<dbReference type="Pfam" id="PF00989">
    <property type="entry name" value="PAS"/>
    <property type="match status" value="1"/>
</dbReference>
<dbReference type="InterPro" id="IPR013767">
    <property type="entry name" value="PAS_fold"/>
</dbReference>
<name>A0ABP5L596_9ACTN</name>
<dbReference type="PANTHER" id="PTHR44757">
    <property type="entry name" value="DIGUANYLATE CYCLASE DGCP"/>
    <property type="match status" value="1"/>
</dbReference>
<dbReference type="PROSITE" id="PS50883">
    <property type="entry name" value="EAL"/>
    <property type="match status" value="1"/>
</dbReference>
<dbReference type="NCBIfam" id="TIGR00229">
    <property type="entry name" value="sensory_box"/>
    <property type="match status" value="1"/>
</dbReference>
<evidence type="ECO:0000259" key="4">
    <source>
        <dbReference type="PROSITE" id="PS50887"/>
    </source>
</evidence>
<dbReference type="PROSITE" id="PS50112">
    <property type="entry name" value="PAS"/>
    <property type="match status" value="1"/>
</dbReference>
<accession>A0ABP5L596</accession>
<dbReference type="SUPFAM" id="SSF141868">
    <property type="entry name" value="EAL domain-like"/>
    <property type="match status" value="1"/>
</dbReference>
<dbReference type="Gene3D" id="3.30.450.20">
    <property type="entry name" value="PAS domain"/>
    <property type="match status" value="1"/>
</dbReference>
<evidence type="ECO:0000259" key="1">
    <source>
        <dbReference type="PROSITE" id="PS50112"/>
    </source>
</evidence>
<dbReference type="InterPro" id="IPR000014">
    <property type="entry name" value="PAS"/>
</dbReference>
<dbReference type="NCBIfam" id="TIGR00254">
    <property type="entry name" value="GGDEF"/>
    <property type="match status" value="1"/>
</dbReference>
<dbReference type="Gene3D" id="3.20.20.450">
    <property type="entry name" value="EAL domain"/>
    <property type="match status" value="1"/>
</dbReference>
<feature type="domain" description="PAC" evidence="2">
    <location>
        <begin position="199"/>
        <end position="251"/>
    </location>
</feature>
<dbReference type="InterPro" id="IPR000700">
    <property type="entry name" value="PAS-assoc_C"/>
</dbReference>
<gene>
    <name evidence="5" type="ORF">GCM10009844_12610</name>
</gene>
<evidence type="ECO:0000313" key="5">
    <source>
        <dbReference type="EMBL" id="GAA2141906.1"/>
    </source>
</evidence>
<feature type="domain" description="EAL" evidence="3">
    <location>
        <begin position="424"/>
        <end position="680"/>
    </location>
</feature>
<feature type="domain" description="GGDEF" evidence="4">
    <location>
        <begin position="283"/>
        <end position="415"/>
    </location>
</feature>
<dbReference type="Proteomes" id="UP001501771">
    <property type="component" value="Unassembled WGS sequence"/>
</dbReference>
<dbReference type="InterPro" id="IPR001633">
    <property type="entry name" value="EAL_dom"/>
</dbReference>
<evidence type="ECO:0000313" key="6">
    <source>
        <dbReference type="Proteomes" id="UP001501771"/>
    </source>
</evidence>
<dbReference type="InterPro" id="IPR035965">
    <property type="entry name" value="PAS-like_dom_sf"/>
</dbReference>
<dbReference type="SUPFAM" id="SSF55785">
    <property type="entry name" value="PYP-like sensor domain (PAS domain)"/>
    <property type="match status" value="1"/>
</dbReference>
<dbReference type="InterPro" id="IPR000160">
    <property type="entry name" value="GGDEF_dom"/>
</dbReference>
<protein>
    <recommendedName>
        <fullName evidence="7">EAL domain-containing protein</fullName>
    </recommendedName>
</protein>
<dbReference type="Pfam" id="PF14417">
    <property type="entry name" value="MEDS"/>
    <property type="match status" value="1"/>
</dbReference>
<dbReference type="InterPro" id="IPR025847">
    <property type="entry name" value="MEDS_domain"/>
</dbReference>